<keyword evidence="11" id="KW-1185">Reference proteome</keyword>
<evidence type="ECO:0000256" key="3">
    <source>
        <dbReference type="ARBA" id="ARBA00022630"/>
    </source>
</evidence>
<comment type="cofactor">
    <cofactor evidence="1 6">
        <name>FAD</name>
        <dbReference type="ChEBI" id="CHEBI:57692"/>
    </cofactor>
</comment>
<dbReference type="InterPro" id="IPR009100">
    <property type="entry name" value="AcylCoA_DH/oxidase_NM_dom_sf"/>
</dbReference>
<evidence type="ECO:0000259" key="8">
    <source>
        <dbReference type="Pfam" id="PF02770"/>
    </source>
</evidence>
<feature type="domain" description="Acyl-CoA oxidase/dehydrogenase middle" evidence="8">
    <location>
        <begin position="125"/>
        <end position="218"/>
    </location>
</feature>
<dbReference type="SUPFAM" id="SSF47203">
    <property type="entry name" value="Acyl-CoA dehydrogenase C-terminal domain-like"/>
    <property type="match status" value="1"/>
</dbReference>
<dbReference type="InterPro" id="IPR046373">
    <property type="entry name" value="Acyl-CoA_Oxase/DH_mid-dom_sf"/>
</dbReference>
<feature type="domain" description="Acyl-CoA dehydrogenase/oxidase N-terminal" evidence="9">
    <location>
        <begin position="6"/>
        <end position="87"/>
    </location>
</feature>
<dbReference type="GO" id="GO:0050660">
    <property type="term" value="F:flavin adenine dinucleotide binding"/>
    <property type="evidence" value="ECO:0007669"/>
    <property type="project" value="InterPro"/>
</dbReference>
<name>A0A4Y9EKP8_9SPHN</name>
<keyword evidence="3 6" id="KW-0285">Flavoprotein</keyword>
<dbReference type="AlphaFoldDB" id="A0A4Y9EKP8"/>
<keyword evidence="4 6" id="KW-0274">FAD</keyword>
<evidence type="ECO:0000313" key="10">
    <source>
        <dbReference type="EMBL" id="TFU01274.1"/>
    </source>
</evidence>
<dbReference type="Proteomes" id="UP000297737">
    <property type="component" value="Unassembled WGS sequence"/>
</dbReference>
<dbReference type="GO" id="GO:0003995">
    <property type="term" value="F:acyl-CoA dehydrogenase activity"/>
    <property type="evidence" value="ECO:0007669"/>
    <property type="project" value="TreeGrafter"/>
</dbReference>
<evidence type="ECO:0000256" key="2">
    <source>
        <dbReference type="ARBA" id="ARBA00009347"/>
    </source>
</evidence>
<evidence type="ECO:0000259" key="9">
    <source>
        <dbReference type="Pfam" id="PF02771"/>
    </source>
</evidence>
<dbReference type="InterPro" id="IPR006091">
    <property type="entry name" value="Acyl-CoA_Oxase/DH_mid-dom"/>
</dbReference>
<dbReference type="Pfam" id="PF00441">
    <property type="entry name" value="Acyl-CoA_dh_1"/>
    <property type="match status" value="1"/>
</dbReference>
<dbReference type="Gene3D" id="1.20.140.10">
    <property type="entry name" value="Butyryl-CoA Dehydrogenase, subunit A, domain 3"/>
    <property type="match status" value="1"/>
</dbReference>
<dbReference type="InterPro" id="IPR037069">
    <property type="entry name" value="AcylCoA_DH/ox_N_sf"/>
</dbReference>
<sequence>MDFNYTDEQTMLRDTVARYLADTYTFDARMAVVNGTAGKAGWNPATWQAFAQELGILGAPFSEAHGGLGGGALENMIVMEEFGRALVIEPYLSTVVIGGGFLKAVGGAIADTVIPQIIEGKVVIAFAYAEPQGRYNLSDLRTTAKKEGAGYVLNGHKAVVYGAPWATHLIVTTRSGGGQRDKEGVSVFLVPADAKGITRRDYPTVDGSQASEVYFENVQVGADALLGEEGKGLPLVEQVVDEATAALCAEACGVTRTLHALTLDYAKQRKQFGKAIAEFQVLQHRMVDMFLEVEQAVSMTLMATLKLDEKPLDRAKAVSAAKIKIAKACKAVGQGAVQIHGGMGITTELATGHFFKRATMIEGQFGSMDHHLARFEALTD</sequence>
<evidence type="ECO:0000256" key="5">
    <source>
        <dbReference type="ARBA" id="ARBA00023002"/>
    </source>
</evidence>
<evidence type="ECO:0000256" key="4">
    <source>
        <dbReference type="ARBA" id="ARBA00022827"/>
    </source>
</evidence>
<dbReference type="OrthoDB" id="7328575at2"/>
<reference evidence="10 11" key="1">
    <citation type="submission" date="2019-02" db="EMBL/GenBank/DDBJ databases">
        <title>Polymorphobacter sp. isolated from the lake at the Tibet of China.</title>
        <authorList>
            <person name="Li A."/>
        </authorList>
    </citation>
    <scope>NUCLEOTIDE SEQUENCE [LARGE SCALE GENOMIC DNA]</scope>
    <source>
        <strain evidence="10 11">DJ1R-1</strain>
    </source>
</reference>
<dbReference type="Pfam" id="PF02771">
    <property type="entry name" value="Acyl-CoA_dh_N"/>
    <property type="match status" value="1"/>
</dbReference>
<evidence type="ECO:0000313" key="11">
    <source>
        <dbReference type="Proteomes" id="UP000297737"/>
    </source>
</evidence>
<feature type="domain" description="Acyl-CoA dehydrogenase/oxidase C-terminal" evidence="7">
    <location>
        <begin position="230"/>
        <end position="362"/>
    </location>
</feature>
<dbReference type="InterPro" id="IPR013786">
    <property type="entry name" value="AcylCoA_DH/ox_N"/>
</dbReference>
<organism evidence="10 11">
    <name type="scientific">Glacieibacterium arshaanense</name>
    <dbReference type="NCBI Taxonomy" id="2511025"/>
    <lineage>
        <taxon>Bacteria</taxon>
        <taxon>Pseudomonadati</taxon>
        <taxon>Pseudomonadota</taxon>
        <taxon>Alphaproteobacteria</taxon>
        <taxon>Sphingomonadales</taxon>
        <taxon>Sphingosinicellaceae</taxon>
        <taxon>Glacieibacterium</taxon>
    </lineage>
</organism>
<dbReference type="CDD" id="cd00567">
    <property type="entry name" value="ACAD"/>
    <property type="match status" value="1"/>
</dbReference>
<keyword evidence="5 6" id="KW-0560">Oxidoreductase</keyword>
<comment type="similarity">
    <text evidence="2 6">Belongs to the acyl-CoA dehydrogenase family.</text>
</comment>
<dbReference type="PANTHER" id="PTHR43884:SF20">
    <property type="entry name" value="ACYL-COA DEHYDROGENASE FADE28"/>
    <property type="match status" value="1"/>
</dbReference>
<dbReference type="RefSeq" id="WP_135246778.1">
    <property type="nucleotide sequence ID" value="NZ_SIHO01000003.1"/>
</dbReference>
<evidence type="ECO:0000256" key="6">
    <source>
        <dbReference type="RuleBase" id="RU362125"/>
    </source>
</evidence>
<dbReference type="Gene3D" id="2.40.110.10">
    <property type="entry name" value="Butyryl-CoA Dehydrogenase, subunit A, domain 2"/>
    <property type="match status" value="1"/>
</dbReference>
<dbReference type="SUPFAM" id="SSF56645">
    <property type="entry name" value="Acyl-CoA dehydrogenase NM domain-like"/>
    <property type="match status" value="1"/>
</dbReference>
<dbReference type="Pfam" id="PF02770">
    <property type="entry name" value="Acyl-CoA_dh_M"/>
    <property type="match status" value="1"/>
</dbReference>
<dbReference type="InterPro" id="IPR009075">
    <property type="entry name" value="AcylCo_DH/oxidase_C"/>
</dbReference>
<evidence type="ECO:0000259" key="7">
    <source>
        <dbReference type="Pfam" id="PF00441"/>
    </source>
</evidence>
<accession>A0A4Y9EKP8</accession>
<comment type="caution">
    <text evidence="10">The sequence shown here is derived from an EMBL/GenBank/DDBJ whole genome shotgun (WGS) entry which is preliminary data.</text>
</comment>
<proteinExistence type="inferred from homology"/>
<dbReference type="PANTHER" id="PTHR43884">
    <property type="entry name" value="ACYL-COA DEHYDROGENASE"/>
    <property type="match status" value="1"/>
</dbReference>
<protein>
    <submittedName>
        <fullName evidence="10">Pimeloyl-CoA dehydrogenase small subunit</fullName>
    </submittedName>
</protein>
<dbReference type="EMBL" id="SIHO01000003">
    <property type="protein sequence ID" value="TFU01274.1"/>
    <property type="molecule type" value="Genomic_DNA"/>
</dbReference>
<dbReference type="Gene3D" id="1.10.540.10">
    <property type="entry name" value="Acyl-CoA dehydrogenase/oxidase, N-terminal domain"/>
    <property type="match status" value="1"/>
</dbReference>
<dbReference type="InterPro" id="IPR036250">
    <property type="entry name" value="AcylCo_DH-like_C"/>
</dbReference>
<evidence type="ECO:0000256" key="1">
    <source>
        <dbReference type="ARBA" id="ARBA00001974"/>
    </source>
</evidence>
<gene>
    <name evidence="10" type="ORF">EUV02_13320</name>
</gene>